<evidence type="ECO:0000256" key="1">
    <source>
        <dbReference type="ARBA" id="ARBA00010537"/>
    </source>
</evidence>
<dbReference type="InParanoid" id="G7E1G3"/>
<dbReference type="OrthoDB" id="1091498at2759"/>
<evidence type="ECO:0000259" key="7">
    <source>
        <dbReference type="Pfam" id="PF03946"/>
    </source>
</evidence>
<dbReference type="InterPro" id="IPR020783">
    <property type="entry name" value="Ribosomal_uL11_C"/>
</dbReference>
<dbReference type="GO" id="GO:0070180">
    <property type="term" value="F:large ribosomal subunit rRNA binding"/>
    <property type="evidence" value="ECO:0007669"/>
    <property type="project" value="TreeGrafter"/>
</dbReference>
<evidence type="ECO:0000256" key="2">
    <source>
        <dbReference type="ARBA" id="ARBA00022980"/>
    </source>
</evidence>
<organism evidence="8 9">
    <name type="scientific">Mixia osmundae (strain CBS 9802 / IAM 14324 / JCM 22182 / KY 12970)</name>
    <dbReference type="NCBI Taxonomy" id="764103"/>
    <lineage>
        <taxon>Eukaryota</taxon>
        <taxon>Fungi</taxon>
        <taxon>Dikarya</taxon>
        <taxon>Basidiomycota</taxon>
        <taxon>Pucciniomycotina</taxon>
        <taxon>Mixiomycetes</taxon>
        <taxon>Mixiales</taxon>
        <taxon>Mixiaceae</taxon>
        <taxon>Mixia</taxon>
    </lineage>
</organism>
<dbReference type="Pfam" id="PF00298">
    <property type="entry name" value="Ribosomal_L11"/>
    <property type="match status" value="1"/>
</dbReference>
<reference evidence="8 9" key="1">
    <citation type="journal article" date="2011" name="J. Gen. Appl. Microbiol.">
        <title>Draft genome sequencing of the enigmatic basidiomycete Mixia osmundae.</title>
        <authorList>
            <person name="Nishida H."/>
            <person name="Nagatsuka Y."/>
            <person name="Sugiyama J."/>
        </authorList>
    </citation>
    <scope>NUCLEOTIDE SEQUENCE [LARGE SCALE GENOMIC DNA]</scope>
    <source>
        <strain evidence="9">CBS 9802 / IAM 14324 / JCM 22182 / KY 12970</strain>
    </source>
</reference>
<dbReference type="Pfam" id="PF03946">
    <property type="entry name" value="Ribosomal_L11_N"/>
    <property type="match status" value="1"/>
</dbReference>
<dbReference type="HAMAP" id="MF_00736">
    <property type="entry name" value="Ribosomal_uL11"/>
    <property type="match status" value="1"/>
</dbReference>
<feature type="domain" description="Large ribosomal subunit protein uL11 N-terminal" evidence="7">
    <location>
        <begin position="9"/>
        <end position="67"/>
    </location>
</feature>
<evidence type="ECO:0000256" key="5">
    <source>
        <dbReference type="RuleBase" id="RU003978"/>
    </source>
</evidence>
<evidence type="ECO:0000256" key="3">
    <source>
        <dbReference type="ARBA" id="ARBA00023274"/>
    </source>
</evidence>
<reference evidence="8 9" key="2">
    <citation type="journal article" date="2012" name="Open Biol.">
        <title>Characteristics of nucleosomes and linker DNA regions on the genome of the basidiomycete Mixia osmundae revealed by mono- and dinucleosome mapping.</title>
        <authorList>
            <person name="Nishida H."/>
            <person name="Kondo S."/>
            <person name="Matsumoto T."/>
            <person name="Suzuki Y."/>
            <person name="Yoshikawa H."/>
            <person name="Taylor T.D."/>
            <person name="Sugiyama J."/>
        </authorList>
    </citation>
    <scope>NUCLEOTIDE SEQUENCE [LARGE SCALE GENOMIC DNA]</scope>
    <source>
        <strain evidence="9">CBS 9802 / IAM 14324 / JCM 22182 / KY 12970</strain>
    </source>
</reference>
<accession>G7E1G3</accession>
<dbReference type="InterPro" id="IPR020784">
    <property type="entry name" value="Ribosomal_uL11_N"/>
</dbReference>
<keyword evidence="2 5" id="KW-0689">Ribosomal protein</keyword>
<dbReference type="RefSeq" id="XP_014565200.1">
    <property type="nucleotide sequence ID" value="XM_014709714.1"/>
</dbReference>
<dbReference type="OMA" id="CKQFNAK"/>
<dbReference type="SUPFAM" id="SSF54747">
    <property type="entry name" value="Ribosomal L11/L12e N-terminal domain"/>
    <property type="match status" value="1"/>
</dbReference>
<evidence type="ECO:0000313" key="8">
    <source>
        <dbReference type="EMBL" id="GAA96673.1"/>
    </source>
</evidence>
<comment type="similarity">
    <text evidence="1 5">Belongs to the universal ribosomal protein uL11 family.</text>
</comment>
<keyword evidence="3 5" id="KW-0687">Ribonucleoprotein</keyword>
<keyword evidence="9" id="KW-1185">Reference proteome</keyword>
<dbReference type="CDD" id="cd00349">
    <property type="entry name" value="Ribosomal_L11"/>
    <property type="match status" value="1"/>
</dbReference>
<dbReference type="SMART" id="SM00649">
    <property type="entry name" value="RL11"/>
    <property type="match status" value="1"/>
</dbReference>
<dbReference type="GO" id="GO:0003735">
    <property type="term" value="F:structural constituent of ribosome"/>
    <property type="evidence" value="ECO:0007669"/>
    <property type="project" value="InterPro"/>
</dbReference>
<evidence type="ECO:0000259" key="6">
    <source>
        <dbReference type="Pfam" id="PF00298"/>
    </source>
</evidence>
<dbReference type="GO" id="GO:0005762">
    <property type="term" value="C:mitochondrial large ribosomal subunit"/>
    <property type="evidence" value="ECO:0007669"/>
    <property type="project" value="TreeGrafter"/>
</dbReference>
<dbReference type="NCBIfam" id="TIGR01632">
    <property type="entry name" value="L11_bact"/>
    <property type="match status" value="1"/>
</dbReference>
<gene>
    <name evidence="8" type="primary">Mo03344</name>
    <name evidence="8" type="ORF">E5Q_03344</name>
</gene>
<dbReference type="InterPro" id="IPR036769">
    <property type="entry name" value="Ribosomal_uL11_C_sf"/>
</dbReference>
<dbReference type="Proteomes" id="UP000009131">
    <property type="component" value="Unassembled WGS sequence"/>
</dbReference>
<proteinExistence type="inferred from homology"/>
<dbReference type="STRING" id="764103.G7E1G3"/>
<evidence type="ECO:0000256" key="4">
    <source>
        <dbReference type="ARBA" id="ARBA00040104"/>
    </source>
</evidence>
<dbReference type="HOGENOM" id="CLU_074237_1_0_1"/>
<comment type="caution">
    <text evidence="8">The sequence shown here is derived from an EMBL/GenBank/DDBJ whole genome shotgun (WGS) entry which is preliminary data.</text>
</comment>
<dbReference type="InterPro" id="IPR036796">
    <property type="entry name" value="Ribosomal_uL11_N_sf"/>
</dbReference>
<protein>
    <recommendedName>
        <fullName evidence="4">Large ribosomal subunit protein uL11m</fullName>
    </recommendedName>
</protein>
<dbReference type="SUPFAM" id="SSF46906">
    <property type="entry name" value="Ribosomal protein L11, C-terminal domain"/>
    <property type="match status" value="1"/>
</dbReference>
<feature type="domain" description="Large ribosomal subunit protein uL11 C-terminal" evidence="6">
    <location>
        <begin position="72"/>
        <end position="156"/>
    </location>
</feature>
<dbReference type="PANTHER" id="PTHR11661:SF1">
    <property type="entry name" value="LARGE RIBOSOMAL SUBUNIT PROTEIN UL11M"/>
    <property type="match status" value="1"/>
</dbReference>
<dbReference type="GO" id="GO:0006412">
    <property type="term" value="P:translation"/>
    <property type="evidence" value="ECO:0007669"/>
    <property type="project" value="InterPro"/>
</dbReference>
<name>G7E1G3_MIXOS</name>
<dbReference type="PANTHER" id="PTHR11661">
    <property type="entry name" value="60S RIBOSOMAL PROTEIN L12"/>
    <property type="match status" value="1"/>
</dbReference>
<dbReference type="InterPro" id="IPR006519">
    <property type="entry name" value="Ribosomal_uL11_bac-typ"/>
</dbReference>
<dbReference type="Gene3D" id="1.10.10.250">
    <property type="entry name" value="Ribosomal protein L11, C-terminal domain"/>
    <property type="match status" value="1"/>
</dbReference>
<evidence type="ECO:0000313" key="9">
    <source>
        <dbReference type="Proteomes" id="UP000009131"/>
    </source>
</evidence>
<dbReference type="eggNOG" id="KOG3257">
    <property type="taxonomic scope" value="Eukaryota"/>
</dbReference>
<dbReference type="EMBL" id="BABT02000106">
    <property type="protein sequence ID" value="GAA96673.1"/>
    <property type="molecule type" value="Genomic_DNA"/>
</dbReference>
<dbReference type="Gene3D" id="3.30.1550.10">
    <property type="entry name" value="Ribosomal protein L11/L12, N-terminal domain"/>
    <property type="match status" value="1"/>
</dbReference>
<dbReference type="InterPro" id="IPR000911">
    <property type="entry name" value="Ribosomal_uL11"/>
</dbReference>
<sequence>MATKAAQRVRLIVGGGRATPAPPIGPALGSRGLKAADFCKEFNARTAHLEPGIPTPVILTIQPDRTFTFTIKTPPTSYFLLKAAGVNIGSGATPAGRQLFDTAKDIASSGQVGQVTLKHIYEIARIKSTDDHLKHVPIQSLATSVLGSCRSMGIRVVR</sequence>
<dbReference type="FunFam" id="1.10.10.250:FF:000003">
    <property type="entry name" value="Mitochondrial ribosomal protein L11"/>
    <property type="match status" value="1"/>
</dbReference>
<dbReference type="AlphaFoldDB" id="G7E1G3"/>
<dbReference type="FunCoup" id="G7E1G3">
    <property type="interactions" value="200"/>
</dbReference>